<organism evidence="1">
    <name type="scientific">Strongyloides ratti</name>
    <name type="common">Parasitic roundworm</name>
    <dbReference type="NCBI Taxonomy" id="34506"/>
    <lineage>
        <taxon>Eukaryota</taxon>
        <taxon>Metazoa</taxon>
        <taxon>Ecdysozoa</taxon>
        <taxon>Nematoda</taxon>
        <taxon>Chromadorea</taxon>
        <taxon>Rhabditida</taxon>
        <taxon>Tylenchina</taxon>
        <taxon>Panagrolaimomorpha</taxon>
        <taxon>Strongyloidoidea</taxon>
        <taxon>Strongyloididae</taxon>
        <taxon>Strongyloides</taxon>
    </lineage>
</organism>
<keyword evidence="2" id="KW-1185">Reference proteome</keyword>
<evidence type="ECO:0000313" key="2">
    <source>
        <dbReference type="Proteomes" id="UP000035682"/>
    </source>
</evidence>
<dbReference type="RefSeq" id="XP_024500468.1">
    <property type="nucleotide sequence ID" value="XM_024646270.1"/>
</dbReference>
<dbReference type="CTD" id="36373627"/>
<protein>
    <submittedName>
        <fullName evidence="1 3">Uncharacterized protein</fullName>
    </submittedName>
</protein>
<reference evidence="3" key="3">
    <citation type="submission" date="2020-12" db="UniProtKB">
        <authorList>
            <consortium name="WormBaseParasite"/>
        </authorList>
    </citation>
    <scope>IDENTIFICATION</scope>
</reference>
<reference evidence="2" key="1">
    <citation type="submission" date="2014-09" db="EMBL/GenBank/DDBJ databases">
        <authorList>
            <person name="Martin A.A."/>
        </authorList>
    </citation>
    <scope>NUCLEOTIDE SEQUENCE</scope>
    <source>
        <strain evidence="2">ED321</strain>
    </source>
</reference>
<accession>A0A090L1D0</accession>
<dbReference type="AlphaFoldDB" id="A0A090L1D0"/>
<evidence type="ECO:0000313" key="4">
    <source>
        <dbReference type="WormBase" id="SRAE_0000038500"/>
    </source>
</evidence>
<dbReference type="GeneID" id="36373627"/>
<proteinExistence type="predicted"/>
<reference evidence="1" key="2">
    <citation type="submission" date="2014-09" db="EMBL/GenBank/DDBJ databases">
        <authorList>
            <person name="Aslett A.Martin."/>
        </authorList>
    </citation>
    <scope>NUCLEOTIDE SEQUENCE</scope>
    <source>
        <strain evidence="1">ED321 Heterogonic</strain>
    </source>
</reference>
<dbReference type="EMBL" id="LN609406">
    <property type="protein sequence ID" value="CEF61259.1"/>
    <property type="molecule type" value="Genomic_DNA"/>
</dbReference>
<evidence type="ECO:0000313" key="3">
    <source>
        <dbReference type="WBParaSite" id="SRAE_0000038500.1"/>
    </source>
</evidence>
<dbReference type="Proteomes" id="UP000035682">
    <property type="component" value="Unplaced"/>
</dbReference>
<name>A0A090L1D0_STRRB</name>
<gene>
    <name evidence="1 3 4" type="ORF">SRAE_0000038500</name>
</gene>
<dbReference type="WBParaSite" id="SRAE_0000038500.1">
    <property type="protein sequence ID" value="SRAE_0000038500.1"/>
    <property type="gene ID" value="WBGene00256129"/>
</dbReference>
<evidence type="ECO:0000313" key="1">
    <source>
        <dbReference type="EMBL" id="CEF61259.1"/>
    </source>
</evidence>
<sequence>MSVSATFVPYEGEILESSQYVFENLPPVESVYADVLLSGESSSHNNVQKEILNSSFKSIEKNIIISTNVKNEKIKVYKAYTINLNSYKNIKPEKIYFLSSPWKGWSGVAKIVPKSKSYTVTFLTLKNKTEEKKISIDDRLNFVSCQPRQVAYFY</sequence>
<dbReference type="WormBase" id="SRAE_0000038500">
    <property type="protein sequence ID" value="SRP01209"/>
    <property type="gene ID" value="WBGene00256129"/>
</dbReference>